<dbReference type="PANTHER" id="PTHR12406:SF41">
    <property type="entry name" value="BRUMMER, ISOFORM B-RELATED"/>
    <property type="match status" value="1"/>
</dbReference>
<evidence type="ECO:0000256" key="5">
    <source>
        <dbReference type="SAM" id="MobiDB-lite"/>
    </source>
</evidence>
<evidence type="ECO:0000313" key="7">
    <source>
        <dbReference type="EMBL" id="MDE46196.1"/>
    </source>
</evidence>
<reference evidence="7" key="1">
    <citation type="submission" date="2018-10" db="EMBL/GenBank/DDBJ databases">
        <title>Transcriptome assembly of Aceria tosichella (Wheat curl mite) Type 2.</title>
        <authorList>
            <person name="Scully E.D."/>
            <person name="Geib S.M."/>
            <person name="Palmer N.A."/>
            <person name="Gupta A.K."/>
            <person name="Sarath G."/>
            <person name="Tatineni S."/>
        </authorList>
    </citation>
    <scope>NUCLEOTIDE SEQUENCE</scope>
    <source>
        <strain evidence="7">LincolnNE</strain>
    </source>
</reference>
<dbReference type="GO" id="GO:0019433">
    <property type="term" value="P:triglyceride catabolic process"/>
    <property type="evidence" value="ECO:0007669"/>
    <property type="project" value="TreeGrafter"/>
</dbReference>
<evidence type="ECO:0000256" key="3">
    <source>
        <dbReference type="ARBA" id="ARBA00023098"/>
    </source>
</evidence>
<dbReference type="FunFam" id="3.40.1090.10:FF:000003">
    <property type="entry name" value="Patatin-like phospholipase domain-containing protein 2"/>
    <property type="match status" value="1"/>
</dbReference>
<feature type="compositionally biased region" description="Polar residues" evidence="5">
    <location>
        <begin position="23"/>
        <end position="32"/>
    </location>
</feature>
<name>A0A6G1S6R6_9ACAR</name>
<dbReference type="PANTHER" id="PTHR12406">
    <property type="entry name" value="CALCIUM-INDEPENDENT PHOSPHOLIPASE A2 IPLA2 -RELATED"/>
    <property type="match status" value="1"/>
</dbReference>
<keyword evidence="2 4" id="KW-0378">Hydrolase</keyword>
<dbReference type="AlphaFoldDB" id="A0A6G1S6R6"/>
<keyword evidence="3 4" id="KW-0443">Lipid metabolism</keyword>
<dbReference type="GO" id="GO:0016020">
    <property type="term" value="C:membrane"/>
    <property type="evidence" value="ECO:0007669"/>
    <property type="project" value="TreeGrafter"/>
</dbReference>
<dbReference type="GO" id="GO:0004806">
    <property type="term" value="F:triacylglycerol lipase activity"/>
    <property type="evidence" value="ECO:0007669"/>
    <property type="project" value="UniProtKB-EC"/>
</dbReference>
<sequence>MGGKHHKSHHRQHHQKQVKSRQTKISSNINKSRQVKNSRESVKDQLQENLSFCGCGFLGIYHVGVASCFHEYAPQLSMHKISGSSAGALVAVAHICGNLQLAYATTDILRVAIEARARALGPLHPSFDINAIVRDALQRGLPDDVHLKVSGKLHISLTRLDDLENVIVSKFDSKEDVIQALICSCFIPCWSGFVPPKYKGTAYIDGGFSNNLLILDDKTVTVSPFAGEADICPRDDVCNSLSICIANTSLSVTPHNLYRLSHALIPPPPEYLSDLCEQGFADGIRFLQRMKLISCRRCLEIRSTPNPMVLTNETTEIIEQSSTTATFSVASCQTRQNSRDSLPSYDSYSNIAASVHHSSTSSLNYGVEMETEEFLFDEEEKDDCDGCISRRLKALRDPLPKLFTDRIREACDNVNESLYNWFYSHRPIKYLSYLAAPYYLPMNISLALLFKYWQQLPYIGLELFKFFFLDAKDFLLEIARRYYERSTTSLLISADDEKLLKRQSSESSISVKITTDCRQNSMRSLTTYECCLTIVLFGRQSLLSAQK</sequence>
<dbReference type="Gene3D" id="3.40.1090.10">
    <property type="entry name" value="Cytosolic phospholipase A2 catalytic domain"/>
    <property type="match status" value="2"/>
</dbReference>
<protein>
    <recommendedName>
        <fullName evidence="1">triacylglycerol lipase</fullName>
        <ecNumber evidence="1">3.1.1.3</ecNumber>
    </recommendedName>
</protein>
<accession>A0A6G1S6R6</accession>
<evidence type="ECO:0000256" key="2">
    <source>
        <dbReference type="ARBA" id="ARBA00022801"/>
    </source>
</evidence>
<feature type="short sequence motif" description="GXGXXG" evidence="4">
    <location>
        <begin position="54"/>
        <end position="59"/>
    </location>
</feature>
<feature type="domain" description="PNPLA" evidence="6">
    <location>
        <begin position="50"/>
        <end position="218"/>
    </location>
</feature>
<feature type="active site" description="Proton acceptor" evidence="4">
    <location>
        <position position="205"/>
    </location>
</feature>
<dbReference type="Pfam" id="PF01734">
    <property type="entry name" value="Patatin"/>
    <property type="match status" value="1"/>
</dbReference>
<keyword evidence="4" id="KW-0442">Lipid degradation</keyword>
<evidence type="ECO:0000259" key="6">
    <source>
        <dbReference type="PROSITE" id="PS51635"/>
    </source>
</evidence>
<feature type="active site" description="Nucleophile" evidence="4">
    <location>
        <position position="85"/>
    </location>
</feature>
<organism evidence="7">
    <name type="scientific">Aceria tosichella</name>
    <name type="common">wheat curl mite</name>
    <dbReference type="NCBI Taxonomy" id="561515"/>
    <lineage>
        <taxon>Eukaryota</taxon>
        <taxon>Metazoa</taxon>
        <taxon>Ecdysozoa</taxon>
        <taxon>Arthropoda</taxon>
        <taxon>Chelicerata</taxon>
        <taxon>Arachnida</taxon>
        <taxon>Acari</taxon>
        <taxon>Acariformes</taxon>
        <taxon>Trombidiformes</taxon>
        <taxon>Prostigmata</taxon>
        <taxon>Eupodina</taxon>
        <taxon>Eriophyoidea</taxon>
        <taxon>Eriophyidae</taxon>
        <taxon>Eriophyinae</taxon>
        <taxon>Aceriini</taxon>
        <taxon>Aceria</taxon>
    </lineage>
</organism>
<proteinExistence type="predicted"/>
<gene>
    <name evidence="7" type="primary">Pnpla2_0</name>
    <name evidence="7" type="ORF">g.7779</name>
</gene>
<dbReference type="SUPFAM" id="SSF52151">
    <property type="entry name" value="FabD/lysophospholipase-like"/>
    <property type="match status" value="1"/>
</dbReference>
<evidence type="ECO:0000256" key="4">
    <source>
        <dbReference type="PROSITE-ProRule" id="PRU01161"/>
    </source>
</evidence>
<dbReference type="InterPro" id="IPR033562">
    <property type="entry name" value="PLPL"/>
</dbReference>
<dbReference type="GO" id="GO:0005737">
    <property type="term" value="C:cytoplasm"/>
    <property type="evidence" value="ECO:0007669"/>
    <property type="project" value="TreeGrafter"/>
</dbReference>
<feature type="region of interest" description="Disordered" evidence="5">
    <location>
        <begin position="1"/>
        <end position="41"/>
    </location>
</feature>
<dbReference type="InterPro" id="IPR002641">
    <property type="entry name" value="PNPLA_dom"/>
</dbReference>
<feature type="compositionally biased region" description="Basic residues" evidence="5">
    <location>
        <begin position="1"/>
        <end position="22"/>
    </location>
</feature>
<evidence type="ECO:0000256" key="1">
    <source>
        <dbReference type="ARBA" id="ARBA00013279"/>
    </source>
</evidence>
<dbReference type="EC" id="3.1.1.3" evidence="1"/>
<feature type="short sequence motif" description="GXSXG" evidence="4">
    <location>
        <begin position="83"/>
        <end position="87"/>
    </location>
</feature>
<feature type="short sequence motif" description="DGA/G" evidence="4">
    <location>
        <begin position="205"/>
        <end position="207"/>
    </location>
</feature>
<dbReference type="GO" id="GO:0005811">
    <property type="term" value="C:lipid droplet"/>
    <property type="evidence" value="ECO:0007669"/>
    <property type="project" value="TreeGrafter"/>
</dbReference>
<dbReference type="EMBL" id="GGYP01001425">
    <property type="protein sequence ID" value="MDE46196.1"/>
    <property type="molecule type" value="Transcribed_RNA"/>
</dbReference>
<dbReference type="InterPro" id="IPR016035">
    <property type="entry name" value="Acyl_Trfase/lysoPLipase"/>
</dbReference>
<dbReference type="PROSITE" id="PS51635">
    <property type="entry name" value="PNPLA"/>
    <property type="match status" value="1"/>
</dbReference>
<dbReference type="GO" id="GO:0055088">
    <property type="term" value="P:lipid homeostasis"/>
    <property type="evidence" value="ECO:0007669"/>
    <property type="project" value="TreeGrafter"/>
</dbReference>